<evidence type="ECO:0000259" key="1">
    <source>
        <dbReference type="Pfam" id="PF14214"/>
    </source>
</evidence>
<dbReference type="InterPro" id="IPR025476">
    <property type="entry name" value="Helitron_helicase-like"/>
</dbReference>
<sequence length="71" mass="8176">MKKLFQIRVTNRERQVESKMGVLGHVKSYFGVVESQGRGTLHLHLFVWLQGAPSADEIIEALGHEDFRERI</sequence>
<evidence type="ECO:0000313" key="3">
    <source>
        <dbReference type="Proteomes" id="UP000076871"/>
    </source>
</evidence>
<dbReference type="Pfam" id="PF14214">
    <property type="entry name" value="Helitron_like_N"/>
    <property type="match status" value="1"/>
</dbReference>
<proteinExistence type="predicted"/>
<name>A0A165AQ51_9APHY</name>
<dbReference type="InParanoid" id="A0A165AQ51"/>
<gene>
    <name evidence="2" type="ORF">LAESUDRAFT_667987</name>
</gene>
<dbReference type="Proteomes" id="UP000076871">
    <property type="component" value="Unassembled WGS sequence"/>
</dbReference>
<dbReference type="RefSeq" id="XP_040757178.1">
    <property type="nucleotide sequence ID" value="XM_040905352.1"/>
</dbReference>
<dbReference type="GeneID" id="63822382"/>
<dbReference type="EMBL" id="KV427887">
    <property type="protein sequence ID" value="KZS99437.1"/>
    <property type="molecule type" value="Genomic_DNA"/>
</dbReference>
<dbReference type="STRING" id="1314785.A0A165AQ51"/>
<feature type="domain" description="Helitron helicase-like" evidence="1">
    <location>
        <begin position="4"/>
        <end position="46"/>
    </location>
</feature>
<dbReference type="OrthoDB" id="2802634at2759"/>
<evidence type="ECO:0000313" key="2">
    <source>
        <dbReference type="EMBL" id="KZS99437.1"/>
    </source>
</evidence>
<organism evidence="2 3">
    <name type="scientific">Laetiporus sulphureus 93-53</name>
    <dbReference type="NCBI Taxonomy" id="1314785"/>
    <lineage>
        <taxon>Eukaryota</taxon>
        <taxon>Fungi</taxon>
        <taxon>Dikarya</taxon>
        <taxon>Basidiomycota</taxon>
        <taxon>Agaricomycotina</taxon>
        <taxon>Agaricomycetes</taxon>
        <taxon>Polyporales</taxon>
        <taxon>Laetiporus</taxon>
    </lineage>
</organism>
<reference evidence="2 3" key="1">
    <citation type="journal article" date="2016" name="Mol. Biol. Evol.">
        <title>Comparative Genomics of Early-Diverging Mushroom-Forming Fungi Provides Insights into the Origins of Lignocellulose Decay Capabilities.</title>
        <authorList>
            <person name="Nagy L.G."/>
            <person name="Riley R."/>
            <person name="Tritt A."/>
            <person name="Adam C."/>
            <person name="Daum C."/>
            <person name="Floudas D."/>
            <person name="Sun H."/>
            <person name="Yadav J.S."/>
            <person name="Pangilinan J."/>
            <person name="Larsson K.H."/>
            <person name="Matsuura K."/>
            <person name="Barry K."/>
            <person name="Labutti K."/>
            <person name="Kuo R."/>
            <person name="Ohm R.A."/>
            <person name="Bhattacharya S.S."/>
            <person name="Shirouzu T."/>
            <person name="Yoshinaga Y."/>
            <person name="Martin F.M."/>
            <person name="Grigoriev I.V."/>
            <person name="Hibbett D.S."/>
        </authorList>
    </citation>
    <scope>NUCLEOTIDE SEQUENCE [LARGE SCALE GENOMIC DNA]</scope>
    <source>
        <strain evidence="2 3">93-53</strain>
    </source>
</reference>
<protein>
    <recommendedName>
        <fullName evidence="1">Helitron helicase-like domain-containing protein</fullName>
    </recommendedName>
</protein>
<accession>A0A165AQ51</accession>
<keyword evidence="3" id="KW-1185">Reference proteome</keyword>
<dbReference type="AlphaFoldDB" id="A0A165AQ51"/>